<keyword evidence="2 8" id="KW-0732">Signal</keyword>
<evidence type="ECO:0008006" key="11">
    <source>
        <dbReference type="Google" id="ProtNLM"/>
    </source>
</evidence>
<dbReference type="InterPro" id="IPR032831">
    <property type="entry name" value="LptM_cons"/>
</dbReference>
<protein>
    <recommendedName>
        <fullName evidence="11">Lipoprotein-attachment site-containing protein</fullName>
    </recommendedName>
</protein>
<keyword evidence="10" id="KW-1185">Reference proteome</keyword>
<dbReference type="RefSeq" id="WP_078757881.1">
    <property type="nucleotide sequence ID" value="NZ_FUXP01000003.1"/>
</dbReference>
<evidence type="ECO:0000256" key="4">
    <source>
        <dbReference type="ARBA" id="ARBA00023139"/>
    </source>
</evidence>
<dbReference type="AlphaFoldDB" id="A0A1T4PMZ8"/>
<evidence type="ECO:0000313" key="9">
    <source>
        <dbReference type="EMBL" id="SJZ92933.1"/>
    </source>
</evidence>
<proteinExistence type="predicted"/>
<dbReference type="NCBIfam" id="NF047847">
    <property type="entry name" value="SS_mature_LptM"/>
    <property type="match status" value="1"/>
</dbReference>
<keyword evidence="6" id="KW-0449">Lipoprotein</keyword>
<evidence type="ECO:0000313" key="10">
    <source>
        <dbReference type="Proteomes" id="UP000190061"/>
    </source>
</evidence>
<keyword evidence="3" id="KW-0472">Membrane</keyword>
<reference evidence="9 10" key="1">
    <citation type="submission" date="2017-02" db="EMBL/GenBank/DDBJ databases">
        <authorList>
            <person name="Peterson S.W."/>
        </authorList>
    </citation>
    <scope>NUCLEOTIDE SEQUENCE [LARGE SCALE GENOMIC DNA]</scope>
    <source>
        <strain evidence="9 10">DSM 21749</strain>
    </source>
</reference>
<dbReference type="PROSITE" id="PS51257">
    <property type="entry name" value="PROKAR_LIPOPROTEIN"/>
    <property type="match status" value="1"/>
</dbReference>
<evidence type="ECO:0000256" key="1">
    <source>
        <dbReference type="ARBA" id="ARBA00004459"/>
    </source>
</evidence>
<feature type="chain" id="PRO_5013386810" description="Lipoprotein-attachment site-containing protein" evidence="8">
    <location>
        <begin position="22"/>
        <end position="92"/>
    </location>
</feature>
<dbReference type="Proteomes" id="UP000190061">
    <property type="component" value="Unassembled WGS sequence"/>
</dbReference>
<feature type="compositionally biased region" description="Low complexity" evidence="7">
    <location>
        <begin position="37"/>
        <end position="53"/>
    </location>
</feature>
<evidence type="ECO:0000256" key="8">
    <source>
        <dbReference type="SAM" id="SignalP"/>
    </source>
</evidence>
<evidence type="ECO:0000256" key="2">
    <source>
        <dbReference type="ARBA" id="ARBA00022729"/>
    </source>
</evidence>
<comment type="subcellular location">
    <subcellularLocation>
        <location evidence="1">Cell outer membrane</location>
        <topology evidence="1">Lipid-anchor</topology>
    </subcellularLocation>
</comment>
<gene>
    <name evidence="9" type="ORF">SAMN02745674_01288</name>
</gene>
<evidence type="ECO:0000256" key="5">
    <source>
        <dbReference type="ARBA" id="ARBA00023237"/>
    </source>
</evidence>
<dbReference type="STRING" id="1122188.SAMN02745674_01288"/>
<feature type="signal peptide" evidence="8">
    <location>
        <begin position="1"/>
        <end position="21"/>
    </location>
</feature>
<name>A0A1T4PMZ8_9GAMM</name>
<keyword evidence="4" id="KW-0564">Palmitate</keyword>
<evidence type="ECO:0000256" key="7">
    <source>
        <dbReference type="SAM" id="MobiDB-lite"/>
    </source>
</evidence>
<keyword evidence="5" id="KW-0998">Cell outer membrane</keyword>
<evidence type="ECO:0000256" key="3">
    <source>
        <dbReference type="ARBA" id="ARBA00023136"/>
    </source>
</evidence>
<feature type="region of interest" description="Disordered" evidence="7">
    <location>
        <begin position="23"/>
        <end position="92"/>
    </location>
</feature>
<sequence length="92" mass="9266">MNACKALLPLALVLALPLGSAGCGNKGPLVLPSEPAGEVTTPEEGVPVEVETPQTYPDEMPAEIDEALPDPTGDLDPVDPPPAEPEADGGNG</sequence>
<evidence type="ECO:0000256" key="6">
    <source>
        <dbReference type="ARBA" id="ARBA00023288"/>
    </source>
</evidence>
<dbReference type="EMBL" id="FUXP01000003">
    <property type="protein sequence ID" value="SJZ92933.1"/>
    <property type="molecule type" value="Genomic_DNA"/>
</dbReference>
<organism evidence="9 10">
    <name type="scientific">Lysobacter spongiicola DSM 21749</name>
    <dbReference type="NCBI Taxonomy" id="1122188"/>
    <lineage>
        <taxon>Bacteria</taxon>
        <taxon>Pseudomonadati</taxon>
        <taxon>Pseudomonadota</taxon>
        <taxon>Gammaproteobacteria</taxon>
        <taxon>Lysobacterales</taxon>
        <taxon>Lysobacteraceae</taxon>
        <taxon>Novilysobacter</taxon>
    </lineage>
</organism>
<accession>A0A1T4PMZ8</accession>